<dbReference type="KEGG" id="xyk:GT347_25365"/>
<feature type="transmembrane region" description="Helical" evidence="1">
    <location>
        <begin position="210"/>
        <end position="229"/>
    </location>
</feature>
<keyword evidence="1" id="KW-0812">Transmembrane</keyword>
<feature type="transmembrane region" description="Helical" evidence="1">
    <location>
        <begin position="180"/>
        <end position="198"/>
    </location>
</feature>
<dbReference type="PANTHER" id="PTHR23028:SF131">
    <property type="entry name" value="BLR2367 PROTEIN"/>
    <property type="match status" value="1"/>
</dbReference>
<reference evidence="3 4" key="1">
    <citation type="submission" date="2020-01" db="EMBL/GenBank/DDBJ databases">
        <title>Genome sequencing of strain KACC 21265.</title>
        <authorList>
            <person name="Heo J."/>
            <person name="Kim S.-J."/>
            <person name="Kim J.-S."/>
            <person name="Hong S.-B."/>
            <person name="Kwon S.-W."/>
        </authorList>
    </citation>
    <scope>NUCLEOTIDE SEQUENCE [LARGE SCALE GENOMIC DNA]</scope>
    <source>
        <strain evidence="3 4">KACC 21265</strain>
    </source>
</reference>
<feature type="transmembrane region" description="Helical" evidence="1">
    <location>
        <begin position="38"/>
        <end position="58"/>
    </location>
</feature>
<keyword evidence="1" id="KW-1133">Transmembrane helix</keyword>
<feature type="transmembrane region" description="Helical" evidence="1">
    <location>
        <begin position="275"/>
        <end position="292"/>
    </location>
</feature>
<accession>A0A857JDI6</accession>
<dbReference type="Pfam" id="PF01757">
    <property type="entry name" value="Acyl_transf_3"/>
    <property type="match status" value="1"/>
</dbReference>
<protein>
    <submittedName>
        <fullName evidence="3">Acyltransferase family protein</fullName>
    </submittedName>
</protein>
<organism evidence="3 4">
    <name type="scientific">Xylophilus rhododendri</name>
    <dbReference type="NCBI Taxonomy" id="2697032"/>
    <lineage>
        <taxon>Bacteria</taxon>
        <taxon>Pseudomonadati</taxon>
        <taxon>Pseudomonadota</taxon>
        <taxon>Betaproteobacteria</taxon>
        <taxon>Burkholderiales</taxon>
        <taxon>Xylophilus</taxon>
    </lineage>
</organism>
<name>A0A857JDI6_9BURK</name>
<dbReference type="GO" id="GO:0000271">
    <property type="term" value="P:polysaccharide biosynthetic process"/>
    <property type="evidence" value="ECO:0007669"/>
    <property type="project" value="TreeGrafter"/>
</dbReference>
<feature type="transmembrane region" description="Helical" evidence="1">
    <location>
        <begin position="156"/>
        <end position="174"/>
    </location>
</feature>
<feature type="transmembrane region" description="Helical" evidence="1">
    <location>
        <begin position="127"/>
        <end position="149"/>
    </location>
</feature>
<evidence type="ECO:0000313" key="3">
    <source>
        <dbReference type="EMBL" id="QHJ01023.1"/>
    </source>
</evidence>
<keyword evidence="4" id="KW-1185">Reference proteome</keyword>
<gene>
    <name evidence="3" type="ORF">GT347_25365</name>
</gene>
<dbReference type="GO" id="GO:0016747">
    <property type="term" value="F:acyltransferase activity, transferring groups other than amino-acyl groups"/>
    <property type="evidence" value="ECO:0007669"/>
    <property type="project" value="InterPro"/>
</dbReference>
<keyword evidence="1" id="KW-0472">Membrane</keyword>
<sequence>MPFISLQHLRGIAALLVVCVHLQLQLERMDYHGWWPSWGYTGVDIFFVLSGFLMWHTTVGRQQGPLSFYRRRLVRIAPLYWLLTSVVVAVLVAAPQLLQSARLDWLKVAGSYLFFFTPSAGGRVDPVLVVGWTLNYEMLFYLVYGAALLLPAAWRFWATTATIALLVALGLGGWATRPVAQAYTSSIMLEFVFGMAVARWWQGAVGREGPAWTGPCLLLAGFAALMAFAEHGPTVPSALATGLPATMVVAGALLWERSGRLPAWRGLRWLGDISYSVYLSHPIVLSAFSQLWRRLGLHLLPGGTWLFAVAAVLVCVAVGELVYRWLELPMTRRLGAFTGARVERSAAREG</sequence>
<dbReference type="InterPro" id="IPR050879">
    <property type="entry name" value="Acyltransferase_3"/>
</dbReference>
<dbReference type="EMBL" id="CP047650">
    <property type="protein sequence ID" value="QHJ01023.1"/>
    <property type="molecule type" value="Genomic_DNA"/>
</dbReference>
<keyword evidence="3" id="KW-0012">Acyltransferase</keyword>
<evidence type="ECO:0000259" key="2">
    <source>
        <dbReference type="Pfam" id="PF01757"/>
    </source>
</evidence>
<keyword evidence="3" id="KW-0808">Transferase</keyword>
<feature type="transmembrane region" description="Helical" evidence="1">
    <location>
        <begin position="79"/>
        <end position="98"/>
    </location>
</feature>
<proteinExistence type="predicted"/>
<evidence type="ECO:0000256" key="1">
    <source>
        <dbReference type="SAM" id="Phobius"/>
    </source>
</evidence>
<feature type="domain" description="Acyltransferase 3" evidence="2">
    <location>
        <begin position="4"/>
        <end position="318"/>
    </location>
</feature>
<feature type="transmembrane region" description="Helical" evidence="1">
    <location>
        <begin position="304"/>
        <end position="323"/>
    </location>
</feature>
<dbReference type="GO" id="GO:0016020">
    <property type="term" value="C:membrane"/>
    <property type="evidence" value="ECO:0007669"/>
    <property type="project" value="TreeGrafter"/>
</dbReference>
<dbReference type="RefSeq" id="WP_160554832.1">
    <property type="nucleotide sequence ID" value="NZ_CP047650.1"/>
</dbReference>
<dbReference type="AlphaFoldDB" id="A0A857JDI6"/>
<evidence type="ECO:0000313" key="4">
    <source>
        <dbReference type="Proteomes" id="UP000464787"/>
    </source>
</evidence>
<dbReference type="InterPro" id="IPR002656">
    <property type="entry name" value="Acyl_transf_3_dom"/>
</dbReference>
<feature type="transmembrane region" description="Helical" evidence="1">
    <location>
        <begin position="235"/>
        <end position="255"/>
    </location>
</feature>
<dbReference type="PANTHER" id="PTHR23028">
    <property type="entry name" value="ACETYLTRANSFERASE"/>
    <property type="match status" value="1"/>
</dbReference>
<dbReference type="Proteomes" id="UP000464787">
    <property type="component" value="Chromosome"/>
</dbReference>